<name>A0ABT6ZHK5_9ACTN</name>
<sequence length="287" mass="30955">MRFHAVGKDGGAPVAGAPYVMLLSPELCGWWAMAAFSAQLGAQGYNTVVCTWDGFGEAADEPFPGIGEEAKRVCEWVEKNVPDGLRALVGCGMGGQVAVEALCEDSRCARALMVGDVLCEKVPGTAGSAKLTALAFMMMGAPAAMVITAAMNYDQIQNVMRERLPRVKKRRRYLASQMDGLGIPRALAQQFAESVAVTPRKTASAMTDAVQEWRIPRDISAIRCPVLVTASGLETRPYRDSAKALHAAIKQSKLQVARDLGRNELYLRYPQRGAEEFLTFLGGAGLR</sequence>
<keyword evidence="3" id="KW-0378">Hydrolase</keyword>
<dbReference type="Proteomes" id="UP001431693">
    <property type="component" value="Unassembled WGS sequence"/>
</dbReference>
<dbReference type="Gene3D" id="3.40.50.1820">
    <property type="entry name" value="alpha/beta hydrolase"/>
    <property type="match status" value="1"/>
</dbReference>
<feature type="transmembrane region" description="Helical" evidence="1">
    <location>
        <begin position="131"/>
        <end position="153"/>
    </location>
</feature>
<dbReference type="InterPro" id="IPR029058">
    <property type="entry name" value="AB_hydrolase_fold"/>
</dbReference>
<evidence type="ECO:0000259" key="2">
    <source>
        <dbReference type="Pfam" id="PF12697"/>
    </source>
</evidence>
<reference evidence="3" key="1">
    <citation type="submission" date="2023-05" db="EMBL/GenBank/DDBJ databases">
        <title>[olsenella] sp. nov., isolated from a pig farm feces dump.</title>
        <authorList>
            <person name="Chang Y.-H."/>
        </authorList>
    </citation>
    <scope>NUCLEOTIDE SEQUENCE</scope>
    <source>
        <strain evidence="3">YH-ols2217</strain>
    </source>
</reference>
<proteinExistence type="predicted"/>
<keyword evidence="1" id="KW-0812">Transmembrane</keyword>
<accession>A0ABT6ZHK5</accession>
<dbReference type="GO" id="GO:0016787">
    <property type="term" value="F:hydrolase activity"/>
    <property type="evidence" value="ECO:0007669"/>
    <property type="project" value="UniProtKB-KW"/>
</dbReference>
<evidence type="ECO:0000256" key="1">
    <source>
        <dbReference type="SAM" id="Phobius"/>
    </source>
</evidence>
<gene>
    <name evidence="3" type="ORF">QJ043_00340</name>
</gene>
<protein>
    <submittedName>
        <fullName evidence="3">Alpha/beta hydrolase</fullName>
    </submittedName>
</protein>
<dbReference type="SUPFAM" id="SSF53474">
    <property type="entry name" value="alpha/beta-Hydrolases"/>
    <property type="match status" value="1"/>
</dbReference>
<keyword evidence="1" id="KW-0472">Membrane</keyword>
<keyword evidence="1" id="KW-1133">Transmembrane helix</keyword>
<comment type="caution">
    <text evidence="3">The sequence shown here is derived from an EMBL/GenBank/DDBJ whole genome shotgun (WGS) entry which is preliminary data.</text>
</comment>
<feature type="domain" description="AB hydrolase-1" evidence="2">
    <location>
        <begin position="30"/>
        <end position="253"/>
    </location>
</feature>
<dbReference type="RefSeq" id="WP_283712180.1">
    <property type="nucleotide sequence ID" value="NZ_JASJEW010000001.1"/>
</dbReference>
<keyword evidence="4" id="KW-1185">Reference proteome</keyword>
<organism evidence="3 4">
    <name type="scientific">Kribbibacterium absianum</name>
    <dbReference type="NCBI Taxonomy" id="3044210"/>
    <lineage>
        <taxon>Bacteria</taxon>
        <taxon>Bacillati</taxon>
        <taxon>Actinomycetota</taxon>
        <taxon>Coriobacteriia</taxon>
        <taxon>Coriobacteriales</taxon>
        <taxon>Kribbibacteriaceae</taxon>
        <taxon>Kribbibacterium</taxon>
    </lineage>
</organism>
<evidence type="ECO:0000313" key="4">
    <source>
        <dbReference type="Proteomes" id="UP001431693"/>
    </source>
</evidence>
<evidence type="ECO:0000313" key="3">
    <source>
        <dbReference type="EMBL" id="MDJ1128536.1"/>
    </source>
</evidence>
<dbReference type="EMBL" id="JASJEX010000001">
    <property type="protein sequence ID" value="MDJ1128536.1"/>
    <property type="molecule type" value="Genomic_DNA"/>
</dbReference>
<dbReference type="Pfam" id="PF12697">
    <property type="entry name" value="Abhydrolase_6"/>
    <property type="match status" value="1"/>
</dbReference>
<dbReference type="InterPro" id="IPR000073">
    <property type="entry name" value="AB_hydrolase_1"/>
</dbReference>